<dbReference type="InterPro" id="IPR036587">
    <property type="entry name" value="NucleaseA_inhib-like_sf"/>
</dbReference>
<comment type="caution">
    <text evidence="1">The sequence shown here is derived from an EMBL/GenBank/DDBJ whole genome shotgun (WGS) entry which is preliminary data.</text>
</comment>
<dbReference type="Pfam" id="PF23151">
    <property type="entry name" value="NuiA_2"/>
    <property type="match status" value="1"/>
</dbReference>
<dbReference type="AlphaFoldDB" id="A0A8H7ND88"/>
<name>A0A8H7ND88_BIOOC</name>
<reference evidence="1" key="1">
    <citation type="submission" date="2020-10" db="EMBL/GenBank/DDBJ databases">
        <title>High-Quality Genome Resource of Clonostachys rosea strain S41 by Oxford Nanopore Long-Read Sequencing.</title>
        <authorList>
            <person name="Wang H."/>
        </authorList>
    </citation>
    <scope>NUCLEOTIDE SEQUENCE</scope>
    <source>
        <strain evidence="1">S41</strain>
    </source>
</reference>
<dbReference type="NCBIfam" id="TIGR01965">
    <property type="entry name" value="VCBS_repeat"/>
    <property type="match status" value="1"/>
</dbReference>
<evidence type="ECO:0000313" key="2">
    <source>
        <dbReference type="Proteomes" id="UP000616885"/>
    </source>
</evidence>
<dbReference type="PANTHER" id="PTHR42093">
    <property type="match status" value="1"/>
</dbReference>
<organism evidence="1 2">
    <name type="scientific">Bionectria ochroleuca</name>
    <name type="common">Gliocladium roseum</name>
    <dbReference type="NCBI Taxonomy" id="29856"/>
    <lineage>
        <taxon>Eukaryota</taxon>
        <taxon>Fungi</taxon>
        <taxon>Dikarya</taxon>
        <taxon>Ascomycota</taxon>
        <taxon>Pezizomycotina</taxon>
        <taxon>Sordariomycetes</taxon>
        <taxon>Hypocreomycetidae</taxon>
        <taxon>Hypocreales</taxon>
        <taxon>Bionectriaceae</taxon>
        <taxon>Clonostachys</taxon>
    </lineage>
</organism>
<accession>A0A8H7ND88</accession>
<evidence type="ECO:0000313" key="1">
    <source>
        <dbReference type="EMBL" id="KAF9753734.1"/>
    </source>
</evidence>
<proteinExistence type="predicted"/>
<protein>
    <submittedName>
        <fullName evidence="1">Uncharacterized protein</fullName>
    </submittedName>
</protein>
<dbReference type="PANTHER" id="PTHR42093:SF1">
    <property type="match status" value="1"/>
</dbReference>
<dbReference type="Gene3D" id="3.40.1460.10">
    <property type="entry name" value="Nuclease A inhibitor-like"/>
    <property type="match status" value="1"/>
</dbReference>
<dbReference type="SUPFAM" id="SSF82602">
    <property type="entry name" value="Nuclease A inhibitor (NuiA)"/>
    <property type="match status" value="1"/>
</dbReference>
<dbReference type="InterPro" id="IPR056539">
    <property type="entry name" value="NuiA-like"/>
</dbReference>
<dbReference type="EMBL" id="JADCTT010000004">
    <property type="protein sequence ID" value="KAF9753734.1"/>
    <property type="molecule type" value="Genomic_DNA"/>
</dbReference>
<dbReference type="Proteomes" id="UP000616885">
    <property type="component" value="Unassembled WGS sequence"/>
</dbReference>
<gene>
    <name evidence="1" type="ORF">IM811_012492</name>
</gene>
<dbReference type="InterPro" id="IPR010221">
    <property type="entry name" value="VCBS_dom"/>
</dbReference>
<sequence>MASDSDYMSFLDKANEDVSGGGKATTQSKGHFQFKATDTGAKVPKEIKDAIKDTFMVSEADEPFEAVSLEVKEDSLPDEVQFAELINHWDPNSADIEILDPLDWDKKGRYTKVIEAVRQATEGNDVRVYRVPKDATRAEYWIISVSGGRAVGVKALSIES</sequence>